<dbReference type="Gene3D" id="3.60.160.10">
    <property type="entry name" value="Mitochondrial biogenesis AIM24"/>
    <property type="match status" value="1"/>
</dbReference>
<protein>
    <recommendedName>
        <fullName evidence="1">Altered inheritance of mitochondria protein 24, mitochondrial</fullName>
    </recommendedName>
</protein>
<organism evidence="3 4">
    <name type="scientific">Oleoguttula mirabilis</name>
    <dbReference type="NCBI Taxonomy" id="1507867"/>
    <lineage>
        <taxon>Eukaryota</taxon>
        <taxon>Fungi</taxon>
        <taxon>Dikarya</taxon>
        <taxon>Ascomycota</taxon>
        <taxon>Pezizomycotina</taxon>
        <taxon>Dothideomycetes</taxon>
        <taxon>Dothideomycetidae</taxon>
        <taxon>Mycosphaerellales</taxon>
        <taxon>Teratosphaeriaceae</taxon>
        <taxon>Oleoguttula</taxon>
    </lineage>
</organism>
<dbReference type="Proteomes" id="UP001324427">
    <property type="component" value="Unassembled WGS sequence"/>
</dbReference>
<dbReference type="InterPro" id="IPR002838">
    <property type="entry name" value="AIM24"/>
</dbReference>
<keyword evidence="1" id="KW-0496">Mitochondrion</keyword>
<evidence type="ECO:0000313" key="4">
    <source>
        <dbReference type="Proteomes" id="UP001324427"/>
    </source>
</evidence>
<sequence length="287" mass="31089">MSYYNDPNQGYQQGYAAPPAYPQQQQQQAFGQQASGYNQPQGYPDQHHGKQQPQQQAPPEVSDSGNFQGMSYTIKHRNTNSTLNIQLNQGDVVMSKPGAMIHMSSTVTLQGAIKFSMKKLFTGGQMAQATFTGPGTVALAPTLMGDIVTLPIDGGQGRPWNVGKDAFLACTSGVEKDTKSQGLGKALFSGEDLFVYRMQGSGIAWLTSYGAVETIQLQPGEQHIVDNGHLVAWNCQYAIERAGSGGLTMIKSGEGLVCRFTGPGTVYMQTRNLHDFAQWVREQVPSS</sequence>
<comment type="similarity">
    <text evidence="1">Belongs to the AIM24 family.</text>
</comment>
<gene>
    <name evidence="3" type="ORF">LTR36_002763</name>
</gene>
<comment type="caution">
    <text evidence="3">The sequence shown here is derived from an EMBL/GenBank/DDBJ whole genome shotgun (WGS) entry which is preliminary data.</text>
</comment>
<dbReference type="PANTHER" id="PTHR43657">
    <property type="entry name" value="TRYPTOPHAN RNA-BINDING ATTENUATOR PROTEIN-LIKE PROTEIN"/>
    <property type="match status" value="1"/>
</dbReference>
<name>A0AAV9JJF7_9PEZI</name>
<dbReference type="EMBL" id="JAVFHQ010000019">
    <property type="protein sequence ID" value="KAK4545413.1"/>
    <property type="molecule type" value="Genomic_DNA"/>
</dbReference>
<dbReference type="InterPro" id="IPR036983">
    <property type="entry name" value="AIM24_sf"/>
</dbReference>
<evidence type="ECO:0000256" key="1">
    <source>
        <dbReference type="RuleBase" id="RU363045"/>
    </source>
</evidence>
<proteinExistence type="inferred from homology"/>
<dbReference type="SUPFAM" id="SSF51219">
    <property type="entry name" value="TRAP-like"/>
    <property type="match status" value="1"/>
</dbReference>
<dbReference type="GO" id="GO:0005739">
    <property type="term" value="C:mitochondrion"/>
    <property type="evidence" value="ECO:0007669"/>
    <property type="project" value="UniProtKB-SubCell"/>
</dbReference>
<comment type="subcellular location">
    <subcellularLocation>
        <location evidence="1">Mitochondrion</location>
    </subcellularLocation>
</comment>
<accession>A0AAV9JJF7</accession>
<dbReference type="NCBIfam" id="TIGR00266">
    <property type="entry name" value="TIGR00266 family protein"/>
    <property type="match status" value="1"/>
</dbReference>
<dbReference type="PANTHER" id="PTHR43657:SF1">
    <property type="entry name" value="ALTERED INHERITANCE OF MITOCHONDRIA PROTEIN 24, MITOCHONDRIAL"/>
    <property type="match status" value="1"/>
</dbReference>
<dbReference type="InterPro" id="IPR016031">
    <property type="entry name" value="Trp_RNA-bd_attenuator-like_dom"/>
</dbReference>
<feature type="region of interest" description="Disordered" evidence="2">
    <location>
        <begin position="1"/>
        <end position="71"/>
    </location>
</feature>
<keyword evidence="4" id="KW-1185">Reference proteome</keyword>
<dbReference type="Pfam" id="PF01987">
    <property type="entry name" value="AIM24"/>
    <property type="match status" value="1"/>
</dbReference>
<reference evidence="3 4" key="1">
    <citation type="submission" date="2021-11" db="EMBL/GenBank/DDBJ databases">
        <title>Black yeast isolated from Biological Soil Crust.</title>
        <authorList>
            <person name="Kurbessoian T."/>
        </authorList>
    </citation>
    <scope>NUCLEOTIDE SEQUENCE [LARGE SCALE GENOMIC DNA]</scope>
    <source>
        <strain evidence="3 4">CCFEE 5522</strain>
    </source>
</reference>
<evidence type="ECO:0000313" key="3">
    <source>
        <dbReference type="EMBL" id="KAK4545413.1"/>
    </source>
</evidence>
<evidence type="ECO:0000256" key="2">
    <source>
        <dbReference type="SAM" id="MobiDB-lite"/>
    </source>
</evidence>
<dbReference type="AlphaFoldDB" id="A0AAV9JJF7"/>
<feature type="compositionally biased region" description="Low complexity" evidence="2">
    <location>
        <begin position="9"/>
        <end position="34"/>
    </location>
</feature>